<feature type="repeat" description="WD" evidence="5">
    <location>
        <begin position="330"/>
        <end position="361"/>
    </location>
</feature>
<sequence length="507" mass="56222">MSITSEELNYLIWRYLQESGKEVSALALQEESRVLEFEEKFGEHIPVGTLVNFIQKGILYTESELMVRYDGEVTPVDKEHCLKDFTLVQALEVDRERYPEIAPEGRFALESEVKPEDKDDKRTEPAPSATGENSNFIKTLQEKLKFPMSSNSQWNPQENSLIALGGQDSAVKIAKLAMDSQDWKILELFSCQHPPALSATADTTTNSVTCLQWSPSGQSLLSGVENGELRLWSKDGKLQNILNLHRSPIITLKWNQDGTHILSGDLDNVVIVWNAGTGTPLQHFEIKEPDSVETLGVVVEWIGLDKFVIPGPQGAILVCEMGKNRPLGKLIGHTKTLTEFEYNASNNMLLSASDDLTVRVWRSGSINSLNCFYGHSQSITSAFWINDDNIITSSIDGSVRVYSHSLHTLMALSMVDGVPIFCGSISPDKKKFAIGKQDGGVTIYDIEKLIKVLDAVRSLQEPIPIPIMGDYQYDGDHNSVAAISWCYDSNQLSISYSLDDTTAISLG</sequence>
<evidence type="ECO:0000256" key="2">
    <source>
        <dbReference type="ARBA" id="ARBA00022574"/>
    </source>
</evidence>
<evidence type="ECO:0000256" key="1">
    <source>
        <dbReference type="ARBA" id="ARBA00004123"/>
    </source>
</evidence>
<dbReference type="InterPro" id="IPR036322">
    <property type="entry name" value="WD40_repeat_dom_sf"/>
</dbReference>
<dbReference type="OMA" id="KWNKCGN"/>
<dbReference type="STRING" id="4955.A0A1G4MBM6"/>
<keyword evidence="2 5" id="KW-0853">WD repeat</keyword>
<dbReference type="Proteomes" id="UP000190831">
    <property type="component" value="Chromosome D"/>
</dbReference>
<dbReference type="SUPFAM" id="SSF50978">
    <property type="entry name" value="WD40 repeat-like"/>
    <property type="match status" value="1"/>
</dbReference>
<dbReference type="PANTHER" id="PTHR22846:SF2">
    <property type="entry name" value="F-BOX-LIKE_WD REPEAT-CONTAINING PROTEIN EBI"/>
    <property type="match status" value="1"/>
</dbReference>
<feature type="region of interest" description="Disordered" evidence="6">
    <location>
        <begin position="104"/>
        <end position="134"/>
    </location>
</feature>
<gene>
    <name evidence="8" type="ORF">LAFE_0D08702G</name>
</gene>
<evidence type="ECO:0000259" key="7">
    <source>
        <dbReference type="Pfam" id="PF23383"/>
    </source>
</evidence>
<dbReference type="OrthoDB" id="1367865at2759"/>
<dbReference type="GO" id="GO:0006357">
    <property type="term" value="P:regulation of transcription by RNA polymerase II"/>
    <property type="evidence" value="ECO:0007669"/>
    <property type="project" value="TreeGrafter"/>
</dbReference>
<evidence type="ECO:0000256" key="5">
    <source>
        <dbReference type="PROSITE-ProRule" id="PRU00221"/>
    </source>
</evidence>
<dbReference type="PROSITE" id="PS50082">
    <property type="entry name" value="WD_REPEATS_2"/>
    <property type="match status" value="3"/>
</dbReference>
<keyword evidence="3" id="KW-0677">Repeat</keyword>
<name>A0A1G4MBM6_LACFM</name>
<proteinExistence type="predicted"/>
<feature type="repeat" description="WD" evidence="5">
    <location>
        <begin position="242"/>
        <end position="283"/>
    </location>
</feature>
<evidence type="ECO:0000313" key="9">
    <source>
        <dbReference type="Proteomes" id="UP000190831"/>
    </source>
</evidence>
<evidence type="ECO:0000313" key="8">
    <source>
        <dbReference type="EMBL" id="SCW01262.1"/>
    </source>
</evidence>
<organism evidence="8 9">
    <name type="scientific">Lachancea fermentati</name>
    <name type="common">Zygosaccharomyces fermentati</name>
    <dbReference type="NCBI Taxonomy" id="4955"/>
    <lineage>
        <taxon>Eukaryota</taxon>
        <taxon>Fungi</taxon>
        <taxon>Dikarya</taxon>
        <taxon>Ascomycota</taxon>
        <taxon>Saccharomycotina</taxon>
        <taxon>Saccharomycetes</taxon>
        <taxon>Saccharomycetales</taxon>
        <taxon>Saccharomycetaceae</taxon>
        <taxon>Lachancea</taxon>
    </lineage>
</organism>
<dbReference type="GO" id="GO:0034967">
    <property type="term" value="C:Set3 complex"/>
    <property type="evidence" value="ECO:0007669"/>
    <property type="project" value="TreeGrafter"/>
</dbReference>
<dbReference type="InterPro" id="IPR001680">
    <property type="entry name" value="WD40_rpt"/>
</dbReference>
<comment type="subcellular location">
    <subcellularLocation>
        <location evidence="1">Nucleus</location>
    </subcellularLocation>
</comment>
<dbReference type="InterPro" id="IPR006594">
    <property type="entry name" value="LisH"/>
</dbReference>
<dbReference type="Gene3D" id="2.130.10.10">
    <property type="entry name" value="YVTN repeat-like/Quinoprotein amine dehydrogenase"/>
    <property type="match status" value="1"/>
</dbReference>
<evidence type="ECO:0000256" key="3">
    <source>
        <dbReference type="ARBA" id="ARBA00022737"/>
    </source>
</evidence>
<evidence type="ECO:0000256" key="4">
    <source>
        <dbReference type="ARBA" id="ARBA00023242"/>
    </source>
</evidence>
<accession>A0A1G4MBM6</accession>
<dbReference type="SMART" id="SM00667">
    <property type="entry name" value="LisH"/>
    <property type="match status" value="1"/>
</dbReference>
<keyword evidence="4" id="KW-0539">Nucleus</keyword>
<feature type="domain" description="IFT140 first beta-propeller" evidence="7">
    <location>
        <begin position="201"/>
        <end position="283"/>
    </location>
</feature>
<dbReference type="Pfam" id="PF23383">
    <property type="entry name" value="Beta-prop_IFT140_1st"/>
    <property type="match status" value="1"/>
</dbReference>
<keyword evidence="9" id="KW-1185">Reference proteome</keyword>
<dbReference type="InterPro" id="IPR045183">
    <property type="entry name" value="Ebi-like"/>
</dbReference>
<dbReference type="Gene3D" id="1.20.960.30">
    <property type="match status" value="1"/>
</dbReference>
<evidence type="ECO:0000256" key="6">
    <source>
        <dbReference type="SAM" id="MobiDB-lite"/>
    </source>
</evidence>
<dbReference type="PANTHER" id="PTHR22846">
    <property type="entry name" value="WD40 REPEAT PROTEIN"/>
    <property type="match status" value="1"/>
</dbReference>
<feature type="compositionally biased region" description="Basic and acidic residues" evidence="6">
    <location>
        <begin position="107"/>
        <end position="124"/>
    </location>
</feature>
<feature type="repeat" description="WD" evidence="5">
    <location>
        <begin position="201"/>
        <end position="233"/>
    </location>
</feature>
<dbReference type="Pfam" id="PF08513">
    <property type="entry name" value="LisH"/>
    <property type="match status" value="1"/>
</dbReference>
<dbReference type="GO" id="GO:0003714">
    <property type="term" value="F:transcription corepressor activity"/>
    <property type="evidence" value="ECO:0007669"/>
    <property type="project" value="InterPro"/>
</dbReference>
<dbReference type="PROSITE" id="PS50896">
    <property type="entry name" value="LISH"/>
    <property type="match status" value="1"/>
</dbReference>
<dbReference type="Pfam" id="PF00400">
    <property type="entry name" value="WD40"/>
    <property type="match status" value="2"/>
</dbReference>
<dbReference type="SMART" id="SM00320">
    <property type="entry name" value="WD40"/>
    <property type="match status" value="5"/>
</dbReference>
<dbReference type="FunFam" id="1.20.960.30:FF:000001">
    <property type="entry name" value="F-box-like/WD repeat-containing protein TBL1XR1"/>
    <property type="match status" value="1"/>
</dbReference>
<dbReference type="EMBL" id="LT598492">
    <property type="protein sequence ID" value="SCW01262.1"/>
    <property type="molecule type" value="Genomic_DNA"/>
</dbReference>
<dbReference type="InterPro" id="IPR056154">
    <property type="entry name" value="Beta-prop_IFT140_1st"/>
</dbReference>
<dbReference type="PROSITE" id="PS50294">
    <property type="entry name" value="WD_REPEATS_REGION"/>
    <property type="match status" value="3"/>
</dbReference>
<dbReference type="AlphaFoldDB" id="A0A1G4MBM6"/>
<protein>
    <submittedName>
        <fullName evidence="8">LAFE_0D08702g1_1</fullName>
    </submittedName>
</protein>
<dbReference type="InterPro" id="IPR015943">
    <property type="entry name" value="WD40/YVTN_repeat-like_dom_sf"/>
</dbReference>
<reference evidence="8 9" key="1">
    <citation type="submission" date="2016-03" db="EMBL/GenBank/DDBJ databases">
        <authorList>
            <person name="Devillers H."/>
        </authorList>
    </citation>
    <scope>NUCLEOTIDE SEQUENCE [LARGE SCALE GENOMIC DNA]</scope>
    <source>
        <strain evidence="8">CBS 6772</strain>
    </source>
</reference>